<accession>A0A516GET5</accession>
<organism evidence="2 3">
    <name type="scientific">Ornithinimicrobium ciconiae</name>
    <dbReference type="NCBI Taxonomy" id="2594265"/>
    <lineage>
        <taxon>Bacteria</taxon>
        <taxon>Bacillati</taxon>
        <taxon>Actinomycetota</taxon>
        <taxon>Actinomycetes</taxon>
        <taxon>Micrococcales</taxon>
        <taxon>Ornithinimicrobiaceae</taxon>
        <taxon>Ornithinimicrobium</taxon>
    </lineage>
</organism>
<dbReference type="AlphaFoldDB" id="A0A516GET5"/>
<keyword evidence="3" id="KW-1185">Reference proteome</keyword>
<evidence type="ECO:0000313" key="3">
    <source>
        <dbReference type="Proteomes" id="UP000315395"/>
    </source>
</evidence>
<feature type="transmembrane region" description="Helical" evidence="1">
    <location>
        <begin position="20"/>
        <end position="47"/>
    </location>
</feature>
<protein>
    <recommendedName>
        <fullName evidence="4">DUF2238 domain-containing protein</fullName>
    </recommendedName>
</protein>
<evidence type="ECO:0008006" key="4">
    <source>
        <dbReference type="Google" id="ProtNLM"/>
    </source>
</evidence>
<sequence length="189" mass="19174">MPPELRVPGPGWARFATDVVALAGVASFATAFWWDGVVVALFALVLLGLTVARLTQLPGALQAATGATLILSAWAATLDWFVTVPGLDIVAHVAANGLLAVVLMVVLWRTRLVSPGLPAVGVVVVTAALGALLAVLWETGEWFGHTVITDAIGVGYDDTIGDLAAGTLGSVAGGALLAMGLAREGGLRG</sequence>
<evidence type="ECO:0000313" key="2">
    <source>
        <dbReference type="EMBL" id="QDO90008.1"/>
    </source>
</evidence>
<proteinExistence type="predicted"/>
<evidence type="ECO:0000256" key="1">
    <source>
        <dbReference type="SAM" id="Phobius"/>
    </source>
</evidence>
<dbReference type="OrthoDB" id="3790530at2"/>
<dbReference type="Proteomes" id="UP000315395">
    <property type="component" value="Chromosome"/>
</dbReference>
<dbReference type="RefSeq" id="WP_143784725.1">
    <property type="nucleotide sequence ID" value="NZ_CP041616.1"/>
</dbReference>
<dbReference type="InterPro" id="IPR014509">
    <property type="entry name" value="YjdF-like"/>
</dbReference>
<dbReference type="EMBL" id="CP041616">
    <property type="protein sequence ID" value="QDO90008.1"/>
    <property type="molecule type" value="Genomic_DNA"/>
</dbReference>
<keyword evidence="1" id="KW-1133">Transmembrane helix</keyword>
<keyword evidence="1" id="KW-0812">Transmembrane</keyword>
<feature type="transmembrane region" description="Helical" evidence="1">
    <location>
        <begin position="163"/>
        <end position="182"/>
    </location>
</feature>
<keyword evidence="1" id="KW-0472">Membrane</keyword>
<dbReference type="KEGG" id="orz:FNH13_18160"/>
<reference evidence="2 3" key="1">
    <citation type="submission" date="2019-07" db="EMBL/GenBank/DDBJ databases">
        <title>complete genome sequencing of Ornithinimicrobium sp. H23M54.</title>
        <authorList>
            <person name="Bae J.-W."/>
            <person name="Lee S.-Y."/>
        </authorList>
    </citation>
    <scope>NUCLEOTIDE SEQUENCE [LARGE SCALE GENOMIC DNA]</scope>
    <source>
        <strain evidence="2 3">H23M54</strain>
    </source>
</reference>
<gene>
    <name evidence="2" type="ORF">FNH13_18160</name>
</gene>
<feature type="transmembrane region" description="Helical" evidence="1">
    <location>
        <begin position="115"/>
        <end position="137"/>
    </location>
</feature>
<feature type="transmembrane region" description="Helical" evidence="1">
    <location>
        <begin position="59"/>
        <end position="77"/>
    </location>
</feature>
<feature type="transmembrane region" description="Helical" evidence="1">
    <location>
        <begin position="89"/>
        <end position="108"/>
    </location>
</feature>
<name>A0A516GET5_9MICO</name>
<dbReference type="Pfam" id="PF09997">
    <property type="entry name" value="DUF2238"/>
    <property type="match status" value="1"/>
</dbReference>